<keyword evidence="11" id="KW-1185">Reference proteome</keyword>
<name>A0A343JEJ1_9CLOT</name>
<dbReference type="KEGG" id="cia:BEN51_10780"/>
<keyword evidence="5 7" id="KW-0472">Membrane</keyword>
<dbReference type="InterPro" id="IPR050250">
    <property type="entry name" value="Macrolide_Exporter_MacB"/>
</dbReference>
<dbReference type="AlphaFoldDB" id="A0A343JEJ1"/>
<feature type="transmembrane region" description="Helical" evidence="7">
    <location>
        <begin position="316"/>
        <end position="343"/>
    </location>
</feature>
<dbReference type="PANTHER" id="PTHR30572:SF4">
    <property type="entry name" value="ABC TRANSPORTER PERMEASE YTRF"/>
    <property type="match status" value="1"/>
</dbReference>
<evidence type="ECO:0000256" key="3">
    <source>
        <dbReference type="ARBA" id="ARBA00022692"/>
    </source>
</evidence>
<proteinExistence type="inferred from homology"/>
<dbReference type="Pfam" id="PF12704">
    <property type="entry name" value="MacB_PCD"/>
    <property type="match status" value="1"/>
</dbReference>
<feature type="transmembrane region" description="Helical" evidence="7">
    <location>
        <begin position="21"/>
        <end position="42"/>
    </location>
</feature>
<feature type="transmembrane region" description="Helical" evidence="7">
    <location>
        <begin position="355"/>
        <end position="378"/>
    </location>
</feature>
<dbReference type="EMBL" id="CP016786">
    <property type="protein sequence ID" value="ASW43949.1"/>
    <property type="molecule type" value="Genomic_DNA"/>
</dbReference>
<keyword evidence="2" id="KW-1003">Cell membrane</keyword>
<evidence type="ECO:0000256" key="1">
    <source>
        <dbReference type="ARBA" id="ARBA00004651"/>
    </source>
</evidence>
<sequence length="394" mass="42765">MSVANLIKTAISSLKSHKLRTFLTMIGIIIGISSVVTILSIGNGLKREVVQSSEDTSANKINVYFQPDNLGADYSLIEPFTKSDLNSITRIEGVQKVEAAQGSIAGMSIVMSDISYFDKQTMVILDTYEGKSLNILHGRVMTEAEDNRRLIVLDYNTAKTMFENPEEALGKGVNLKGTYYEVVGVLAEAGMFSLTGSYSYVSEASKEDMGTEEVISAIDVYINPDMDKEAVFEEVKTELEKNHPNIQGEYALQDPQAITKVFEKIIGGLTAFIALITGISLFVGGIGVMNIMYVSVSERKREIGIRRAIGAKPKSILLQFLFEAIIITGIGGLLGILSGYLFSKVVGIFIPFEPVLTLGSFLGSTFTSVIVGIVFGIIPASKASKMDPIKAIYL</sequence>
<protein>
    <submittedName>
        <fullName evidence="10">ABC transporter</fullName>
    </submittedName>
</protein>
<feature type="transmembrane region" description="Helical" evidence="7">
    <location>
        <begin position="265"/>
        <end position="295"/>
    </location>
</feature>
<evidence type="ECO:0000256" key="5">
    <source>
        <dbReference type="ARBA" id="ARBA00023136"/>
    </source>
</evidence>
<evidence type="ECO:0000313" key="10">
    <source>
        <dbReference type="EMBL" id="ASW43949.1"/>
    </source>
</evidence>
<reference evidence="10 11" key="1">
    <citation type="submission" date="2016-08" db="EMBL/GenBank/DDBJ databases">
        <title>Complete Genome Sequence Of The Indigo Reducing Clostridium isatidis DSM15098.</title>
        <authorList>
            <person name="Little G.T."/>
            <person name="Minton N.P."/>
        </authorList>
    </citation>
    <scope>NUCLEOTIDE SEQUENCE [LARGE SCALE GENOMIC DNA]</scope>
    <source>
        <strain evidence="10 11">DSM 15098</strain>
    </source>
</reference>
<gene>
    <name evidence="10" type="ORF">BEN51_10780</name>
</gene>
<comment type="subcellular location">
    <subcellularLocation>
        <location evidence="1">Cell membrane</location>
        <topology evidence="1">Multi-pass membrane protein</topology>
    </subcellularLocation>
</comment>
<evidence type="ECO:0000259" key="9">
    <source>
        <dbReference type="Pfam" id="PF12704"/>
    </source>
</evidence>
<evidence type="ECO:0000259" key="8">
    <source>
        <dbReference type="Pfam" id="PF02687"/>
    </source>
</evidence>
<evidence type="ECO:0000256" key="7">
    <source>
        <dbReference type="SAM" id="Phobius"/>
    </source>
</evidence>
<dbReference type="RefSeq" id="WP_119866077.1">
    <property type="nucleotide sequence ID" value="NZ_CP016786.1"/>
</dbReference>
<dbReference type="Pfam" id="PF02687">
    <property type="entry name" value="FtsX"/>
    <property type="match status" value="1"/>
</dbReference>
<accession>A0A343JEJ1</accession>
<dbReference type="InterPro" id="IPR003838">
    <property type="entry name" value="ABC3_permease_C"/>
</dbReference>
<evidence type="ECO:0000256" key="6">
    <source>
        <dbReference type="ARBA" id="ARBA00038076"/>
    </source>
</evidence>
<comment type="similarity">
    <text evidence="6">Belongs to the ABC-4 integral membrane protein family.</text>
</comment>
<evidence type="ECO:0000313" key="11">
    <source>
        <dbReference type="Proteomes" id="UP000264883"/>
    </source>
</evidence>
<evidence type="ECO:0000256" key="2">
    <source>
        <dbReference type="ARBA" id="ARBA00022475"/>
    </source>
</evidence>
<organism evidence="10 11">
    <name type="scientific">Clostridium isatidis</name>
    <dbReference type="NCBI Taxonomy" id="182773"/>
    <lineage>
        <taxon>Bacteria</taxon>
        <taxon>Bacillati</taxon>
        <taxon>Bacillota</taxon>
        <taxon>Clostridia</taxon>
        <taxon>Eubacteriales</taxon>
        <taxon>Clostridiaceae</taxon>
        <taxon>Clostridium</taxon>
    </lineage>
</organism>
<feature type="domain" description="ABC3 transporter permease C-terminal" evidence="8">
    <location>
        <begin position="275"/>
        <end position="388"/>
    </location>
</feature>
<dbReference type="GO" id="GO:0022857">
    <property type="term" value="F:transmembrane transporter activity"/>
    <property type="evidence" value="ECO:0007669"/>
    <property type="project" value="TreeGrafter"/>
</dbReference>
<keyword evidence="3 7" id="KW-0812">Transmembrane</keyword>
<keyword evidence="4 7" id="KW-1133">Transmembrane helix</keyword>
<dbReference type="OrthoDB" id="9770036at2"/>
<feature type="domain" description="MacB-like periplasmic core" evidence="9">
    <location>
        <begin position="21"/>
        <end position="236"/>
    </location>
</feature>
<dbReference type="Proteomes" id="UP000264883">
    <property type="component" value="Chromosome"/>
</dbReference>
<evidence type="ECO:0000256" key="4">
    <source>
        <dbReference type="ARBA" id="ARBA00022989"/>
    </source>
</evidence>
<dbReference type="GO" id="GO:0005886">
    <property type="term" value="C:plasma membrane"/>
    <property type="evidence" value="ECO:0007669"/>
    <property type="project" value="UniProtKB-SubCell"/>
</dbReference>
<dbReference type="PANTHER" id="PTHR30572">
    <property type="entry name" value="MEMBRANE COMPONENT OF TRANSPORTER-RELATED"/>
    <property type="match status" value="1"/>
</dbReference>
<dbReference type="InterPro" id="IPR025857">
    <property type="entry name" value="MacB_PCD"/>
</dbReference>